<dbReference type="GO" id="GO:0005829">
    <property type="term" value="C:cytosol"/>
    <property type="evidence" value="ECO:0007669"/>
    <property type="project" value="TreeGrafter"/>
</dbReference>
<dbReference type="GO" id="GO:0006152">
    <property type="term" value="P:purine nucleoside catabolic process"/>
    <property type="evidence" value="ECO:0007669"/>
    <property type="project" value="TreeGrafter"/>
</dbReference>
<keyword evidence="2 5" id="KW-0378">Hydrolase</keyword>
<dbReference type="InterPro" id="IPR001910">
    <property type="entry name" value="Inosine/uridine_hydrolase_dom"/>
</dbReference>
<organism evidence="5 6">
    <name type="scientific">Thelephora terrestris</name>
    <dbReference type="NCBI Taxonomy" id="56493"/>
    <lineage>
        <taxon>Eukaryota</taxon>
        <taxon>Fungi</taxon>
        <taxon>Dikarya</taxon>
        <taxon>Basidiomycota</taxon>
        <taxon>Agaricomycotina</taxon>
        <taxon>Agaricomycetes</taxon>
        <taxon>Thelephorales</taxon>
        <taxon>Thelephoraceae</taxon>
        <taxon>Thelephora</taxon>
    </lineage>
</organism>
<keyword evidence="6" id="KW-1185">Reference proteome</keyword>
<proteinExistence type="inferred from homology"/>
<dbReference type="AlphaFoldDB" id="A0A9P6L4P8"/>
<evidence type="ECO:0000256" key="2">
    <source>
        <dbReference type="ARBA" id="ARBA00022801"/>
    </source>
</evidence>
<dbReference type="SUPFAM" id="SSF53590">
    <property type="entry name" value="Nucleoside hydrolase"/>
    <property type="match status" value="1"/>
</dbReference>
<dbReference type="Pfam" id="PF01156">
    <property type="entry name" value="IU_nuc_hydro"/>
    <property type="match status" value="1"/>
</dbReference>
<dbReference type="InterPro" id="IPR036452">
    <property type="entry name" value="Ribo_hydro-like"/>
</dbReference>
<evidence type="ECO:0000256" key="1">
    <source>
        <dbReference type="ARBA" id="ARBA00009176"/>
    </source>
</evidence>
<dbReference type="GO" id="GO:0008477">
    <property type="term" value="F:purine nucleosidase activity"/>
    <property type="evidence" value="ECO:0007669"/>
    <property type="project" value="TreeGrafter"/>
</dbReference>
<reference evidence="5" key="1">
    <citation type="journal article" date="2020" name="Nat. Commun.">
        <title>Large-scale genome sequencing of mycorrhizal fungi provides insights into the early evolution of symbiotic traits.</title>
        <authorList>
            <person name="Miyauchi S."/>
            <person name="Kiss E."/>
            <person name="Kuo A."/>
            <person name="Drula E."/>
            <person name="Kohler A."/>
            <person name="Sanchez-Garcia M."/>
            <person name="Morin E."/>
            <person name="Andreopoulos B."/>
            <person name="Barry K.W."/>
            <person name="Bonito G."/>
            <person name="Buee M."/>
            <person name="Carver A."/>
            <person name="Chen C."/>
            <person name="Cichocki N."/>
            <person name="Clum A."/>
            <person name="Culley D."/>
            <person name="Crous P.W."/>
            <person name="Fauchery L."/>
            <person name="Girlanda M."/>
            <person name="Hayes R.D."/>
            <person name="Keri Z."/>
            <person name="LaButti K."/>
            <person name="Lipzen A."/>
            <person name="Lombard V."/>
            <person name="Magnuson J."/>
            <person name="Maillard F."/>
            <person name="Murat C."/>
            <person name="Nolan M."/>
            <person name="Ohm R.A."/>
            <person name="Pangilinan J."/>
            <person name="Pereira M.F."/>
            <person name="Perotto S."/>
            <person name="Peter M."/>
            <person name="Pfister S."/>
            <person name="Riley R."/>
            <person name="Sitrit Y."/>
            <person name="Stielow J.B."/>
            <person name="Szollosi G."/>
            <person name="Zifcakova L."/>
            <person name="Stursova M."/>
            <person name="Spatafora J.W."/>
            <person name="Tedersoo L."/>
            <person name="Vaario L.M."/>
            <person name="Yamada A."/>
            <person name="Yan M."/>
            <person name="Wang P."/>
            <person name="Xu J."/>
            <person name="Bruns T."/>
            <person name="Baldrian P."/>
            <person name="Vilgalys R."/>
            <person name="Dunand C."/>
            <person name="Henrissat B."/>
            <person name="Grigoriev I.V."/>
            <person name="Hibbett D."/>
            <person name="Nagy L.G."/>
            <person name="Martin F.M."/>
        </authorList>
    </citation>
    <scope>NUCLEOTIDE SEQUENCE</scope>
    <source>
        <strain evidence="5">UH-Tt-Lm1</strain>
    </source>
</reference>
<gene>
    <name evidence="5" type="ORF">BJ322DRAFT_199263</name>
</gene>
<evidence type="ECO:0000256" key="3">
    <source>
        <dbReference type="ARBA" id="ARBA00023295"/>
    </source>
</evidence>
<feature type="domain" description="Inosine/uridine-preferring nucleoside hydrolase" evidence="4">
    <location>
        <begin position="1"/>
        <end position="312"/>
    </location>
</feature>
<comment type="similarity">
    <text evidence="1">Belongs to the IUNH family.</text>
</comment>
<dbReference type="Gene3D" id="3.90.245.10">
    <property type="entry name" value="Ribonucleoside hydrolase-like"/>
    <property type="match status" value="1"/>
</dbReference>
<comment type="caution">
    <text evidence="5">The sequence shown here is derived from an EMBL/GenBank/DDBJ whole genome shotgun (WGS) entry which is preliminary data.</text>
</comment>
<accession>A0A9P6L4P8</accession>
<dbReference type="PANTHER" id="PTHR12304:SF4">
    <property type="entry name" value="URIDINE NUCLEOSIDASE"/>
    <property type="match status" value="1"/>
</dbReference>
<evidence type="ECO:0000259" key="4">
    <source>
        <dbReference type="Pfam" id="PF01156"/>
    </source>
</evidence>
<dbReference type="InterPro" id="IPR023186">
    <property type="entry name" value="IUNH"/>
</dbReference>
<keyword evidence="3" id="KW-0326">Glycosidase</keyword>
<evidence type="ECO:0000313" key="5">
    <source>
        <dbReference type="EMBL" id="KAF9782160.1"/>
    </source>
</evidence>
<dbReference type="Proteomes" id="UP000736335">
    <property type="component" value="Unassembled WGS sequence"/>
</dbReference>
<reference evidence="5" key="2">
    <citation type="submission" date="2020-11" db="EMBL/GenBank/DDBJ databases">
        <authorList>
            <consortium name="DOE Joint Genome Institute"/>
            <person name="Kuo A."/>
            <person name="Miyauchi S."/>
            <person name="Kiss E."/>
            <person name="Drula E."/>
            <person name="Kohler A."/>
            <person name="Sanchez-Garcia M."/>
            <person name="Andreopoulos B."/>
            <person name="Barry K.W."/>
            <person name="Bonito G."/>
            <person name="Buee M."/>
            <person name="Carver A."/>
            <person name="Chen C."/>
            <person name="Cichocki N."/>
            <person name="Clum A."/>
            <person name="Culley D."/>
            <person name="Crous P.W."/>
            <person name="Fauchery L."/>
            <person name="Girlanda M."/>
            <person name="Hayes R."/>
            <person name="Keri Z."/>
            <person name="Labutti K."/>
            <person name="Lipzen A."/>
            <person name="Lombard V."/>
            <person name="Magnuson J."/>
            <person name="Maillard F."/>
            <person name="Morin E."/>
            <person name="Murat C."/>
            <person name="Nolan M."/>
            <person name="Ohm R."/>
            <person name="Pangilinan J."/>
            <person name="Pereira M."/>
            <person name="Perotto S."/>
            <person name="Peter M."/>
            <person name="Riley R."/>
            <person name="Sitrit Y."/>
            <person name="Stielow B."/>
            <person name="Szollosi G."/>
            <person name="Zifcakova L."/>
            <person name="Stursova M."/>
            <person name="Spatafora J.W."/>
            <person name="Tedersoo L."/>
            <person name="Vaario L.-M."/>
            <person name="Yamada A."/>
            <person name="Yan M."/>
            <person name="Wang P."/>
            <person name="Xu J."/>
            <person name="Bruns T."/>
            <person name="Baldrian P."/>
            <person name="Vilgalys R."/>
            <person name="Henrissat B."/>
            <person name="Grigoriev I.V."/>
            <person name="Hibbett D."/>
            <person name="Nagy L.G."/>
            <person name="Martin F.M."/>
        </authorList>
    </citation>
    <scope>NUCLEOTIDE SEQUENCE</scope>
    <source>
        <strain evidence="5">UH-Tt-Lm1</strain>
    </source>
</reference>
<evidence type="ECO:0000313" key="6">
    <source>
        <dbReference type="Proteomes" id="UP000736335"/>
    </source>
</evidence>
<name>A0A9P6L4P8_9AGAM</name>
<protein>
    <submittedName>
        <fullName evidence="5">Inosine/uridine-preferring nucleoside hydrolase domain-containing protein</fullName>
    </submittedName>
</protein>
<sequence>MLALSAPEYVDLLGVSTVHGNSDLLCTTKNAARCLYAFCADKDQKVHMGAAKPLIRHARHDPEIHGADGLGGVRGLPDANSNIVKSIVSPIKAIDGMAASMKFVMDKLGERVSIVSCGPMTNIALFISVYPELLYCVEEIVFMGGGVGIGNRGAVAEFNVLCDPEAVQIVLDAPVRKTMIPINVTHTAIVTREIHSRILGGSTYNGFTVPHPISNLRYTLSTLVTFFADTYKHTFGFNNGPPLHDALTIAYIAHPEFFTCRRYRVDVELSGTHSLGQTVVDVWNYSGAQEDRWGPEGKNCLVAESLDVPRFFRFFLECIDYCDTKSPLNRVKSSGVLQFSPIDMLPSPAVSPEDRKDIIRD</sequence>
<dbReference type="PANTHER" id="PTHR12304">
    <property type="entry name" value="INOSINE-URIDINE PREFERRING NUCLEOSIDE HYDROLASE"/>
    <property type="match status" value="1"/>
</dbReference>
<dbReference type="EMBL" id="WIUZ02000012">
    <property type="protein sequence ID" value="KAF9782160.1"/>
    <property type="molecule type" value="Genomic_DNA"/>
</dbReference>
<dbReference type="OrthoDB" id="432381at2759"/>